<evidence type="ECO:0000313" key="3">
    <source>
        <dbReference type="EMBL" id="TCJ30116.1"/>
    </source>
</evidence>
<accession>A0A4R1CIX6</accession>
<proteinExistence type="predicted"/>
<protein>
    <submittedName>
        <fullName evidence="3">DUF4190 domain-containing protein</fullName>
    </submittedName>
</protein>
<organism evidence="3 4">
    <name type="scientific">Nocardioides jejuensis</name>
    <dbReference type="NCBI Taxonomy" id="2502782"/>
    <lineage>
        <taxon>Bacteria</taxon>
        <taxon>Bacillati</taxon>
        <taxon>Actinomycetota</taxon>
        <taxon>Actinomycetes</taxon>
        <taxon>Propionibacteriales</taxon>
        <taxon>Nocardioidaceae</taxon>
        <taxon>Nocardioides</taxon>
    </lineage>
</organism>
<evidence type="ECO:0000259" key="2">
    <source>
        <dbReference type="Pfam" id="PF13828"/>
    </source>
</evidence>
<gene>
    <name evidence="3" type="ORF">EPD65_05805</name>
</gene>
<feature type="transmembrane region" description="Helical" evidence="1">
    <location>
        <begin position="79"/>
        <end position="106"/>
    </location>
</feature>
<feature type="domain" description="DUF4190" evidence="2">
    <location>
        <begin position="42"/>
        <end position="96"/>
    </location>
</feature>
<reference evidence="3 4" key="1">
    <citation type="submission" date="2019-03" db="EMBL/GenBank/DDBJ databases">
        <authorList>
            <person name="Kim M.K.M."/>
        </authorList>
    </citation>
    <scope>NUCLEOTIDE SEQUENCE [LARGE SCALE GENOMIC DNA]</scope>
    <source>
        <strain evidence="3 4">18JY15-6</strain>
    </source>
</reference>
<dbReference type="Proteomes" id="UP000295453">
    <property type="component" value="Unassembled WGS sequence"/>
</dbReference>
<evidence type="ECO:0000313" key="4">
    <source>
        <dbReference type="Proteomes" id="UP000295453"/>
    </source>
</evidence>
<dbReference type="EMBL" id="SJZJ01000006">
    <property type="protein sequence ID" value="TCJ30116.1"/>
    <property type="molecule type" value="Genomic_DNA"/>
</dbReference>
<name>A0A4R1CIX6_9ACTN</name>
<comment type="caution">
    <text evidence="3">The sequence shown here is derived from an EMBL/GenBank/DDBJ whole genome shotgun (WGS) entry which is preliminary data.</text>
</comment>
<keyword evidence="1" id="KW-1133">Transmembrane helix</keyword>
<keyword evidence="1" id="KW-0472">Membrane</keyword>
<dbReference type="OrthoDB" id="3785114at2"/>
<dbReference type="Pfam" id="PF13828">
    <property type="entry name" value="DUF4190"/>
    <property type="match status" value="1"/>
</dbReference>
<keyword evidence="1" id="KW-0812">Transmembrane</keyword>
<evidence type="ECO:0000256" key="1">
    <source>
        <dbReference type="SAM" id="Phobius"/>
    </source>
</evidence>
<dbReference type="AlphaFoldDB" id="A0A4R1CIX6"/>
<keyword evidence="4" id="KW-1185">Reference proteome</keyword>
<dbReference type="InterPro" id="IPR025241">
    <property type="entry name" value="DUF4190"/>
</dbReference>
<sequence length="233" mass="23264">MPPAPPVPPAFPPAPPGGGYPPPAYQAYGGANDGSASYSGVAIASFVLSLTCCLGILAVPLGIVGIVKTGPGKARGRWMAVTGLVLGVIGTIVAALVTLATIGVIAASQRVVTPDNATAGQCIAATTKNDNVTMIDTGCSLDHNGQIFAVLTPTAADVAAGRTSLELCMTRVAGAFPGIQGRVVKGQPRLTIAGEEVEISAASAQRGIKAGQPVACWIEAVDGTLDTDPVAHD</sequence>
<feature type="transmembrane region" description="Helical" evidence="1">
    <location>
        <begin position="42"/>
        <end position="67"/>
    </location>
</feature>